<dbReference type="InterPro" id="IPR033467">
    <property type="entry name" value="Tesmin/TSO1-like_CXC"/>
</dbReference>
<evidence type="ECO:0000313" key="6">
    <source>
        <dbReference type="Proteomes" id="UP000688137"/>
    </source>
</evidence>
<comment type="similarity">
    <text evidence="2">Belongs to the lin-54 family.</text>
</comment>
<dbReference type="Pfam" id="PF03638">
    <property type="entry name" value="TCR"/>
    <property type="match status" value="1"/>
</dbReference>
<keyword evidence="3" id="KW-0539">Nucleus</keyword>
<keyword evidence="6" id="KW-1185">Reference proteome</keyword>
<dbReference type="EMBL" id="CAJJDM010000133">
    <property type="protein sequence ID" value="CAD8106360.1"/>
    <property type="molecule type" value="Genomic_DNA"/>
</dbReference>
<comment type="caution">
    <text evidence="5">The sequence shown here is derived from an EMBL/GenBank/DDBJ whole genome shotgun (WGS) entry which is preliminary data.</text>
</comment>
<organism evidence="5 6">
    <name type="scientific">Paramecium primaurelia</name>
    <dbReference type="NCBI Taxonomy" id="5886"/>
    <lineage>
        <taxon>Eukaryota</taxon>
        <taxon>Sar</taxon>
        <taxon>Alveolata</taxon>
        <taxon>Ciliophora</taxon>
        <taxon>Intramacronucleata</taxon>
        <taxon>Oligohymenophorea</taxon>
        <taxon>Peniculida</taxon>
        <taxon>Parameciidae</taxon>
        <taxon>Paramecium</taxon>
    </lineage>
</organism>
<feature type="domain" description="CRC" evidence="4">
    <location>
        <begin position="134"/>
        <end position="184"/>
    </location>
</feature>
<proteinExistence type="inferred from homology"/>
<gene>
    <name evidence="5" type="ORF">PPRIM_AZ9-3.1.T1300082</name>
</gene>
<evidence type="ECO:0000313" key="5">
    <source>
        <dbReference type="EMBL" id="CAD8106360.1"/>
    </source>
</evidence>
<reference evidence="5" key="1">
    <citation type="submission" date="2021-01" db="EMBL/GenBank/DDBJ databases">
        <authorList>
            <consortium name="Genoscope - CEA"/>
            <person name="William W."/>
        </authorList>
    </citation>
    <scope>NUCLEOTIDE SEQUENCE</scope>
</reference>
<sequence length="184" mass="21826">MYYIDFFVSRSDFYKKPFPNIGLKSLEELFSERNEMQNNNNKIGLPQEDNINQQNMTHEQTILNQKKIEDQQQIEMVNQNLLEEFNDSFPDSNIDSQNLNKKSIFLKGAKIVKQLVGKIFHFRNTNRIYSKKRKDIKCTCKKNQCCNLYCGCYQIQKHCTKSCKCNKIECHNMPNTSSQFQQLR</sequence>
<evidence type="ECO:0000256" key="2">
    <source>
        <dbReference type="ARBA" id="ARBA00007267"/>
    </source>
</evidence>
<dbReference type="InterPro" id="IPR005172">
    <property type="entry name" value="CRC"/>
</dbReference>
<protein>
    <recommendedName>
        <fullName evidence="4">CRC domain-containing protein</fullName>
    </recommendedName>
</protein>
<dbReference type="SMART" id="SM01114">
    <property type="entry name" value="CXC"/>
    <property type="match status" value="1"/>
</dbReference>
<accession>A0A8S1PSI9</accession>
<name>A0A8S1PSI9_PARPR</name>
<dbReference type="AlphaFoldDB" id="A0A8S1PSI9"/>
<dbReference type="PROSITE" id="PS51634">
    <property type="entry name" value="CRC"/>
    <property type="match status" value="1"/>
</dbReference>
<dbReference type="Proteomes" id="UP000688137">
    <property type="component" value="Unassembled WGS sequence"/>
</dbReference>
<evidence type="ECO:0000259" key="4">
    <source>
        <dbReference type="PROSITE" id="PS51634"/>
    </source>
</evidence>
<comment type="subcellular location">
    <subcellularLocation>
        <location evidence="1">Nucleus</location>
    </subcellularLocation>
</comment>
<dbReference type="OMA" id="DIKCTCK"/>
<evidence type="ECO:0000256" key="1">
    <source>
        <dbReference type="ARBA" id="ARBA00004123"/>
    </source>
</evidence>
<dbReference type="GO" id="GO:0005634">
    <property type="term" value="C:nucleus"/>
    <property type="evidence" value="ECO:0007669"/>
    <property type="project" value="UniProtKB-SubCell"/>
</dbReference>
<evidence type="ECO:0000256" key="3">
    <source>
        <dbReference type="ARBA" id="ARBA00023242"/>
    </source>
</evidence>